<dbReference type="InterPro" id="IPR009078">
    <property type="entry name" value="Ferritin-like_SF"/>
</dbReference>
<dbReference type="OrthoDB" id="9795056at2"/>
<feature type="region of interest" description="Disordered" evidence="1">
    <location>
        <begin position="176"/>
        <end position="213"/>
    </location>
</feature>
<evidence type="ECO:0000256" key="1">
    <source>
        <dbReference type="SAM" id="MobiDB-lite"/>
    </source>
</evidence>
<dbReference type="CDD" id="cd07909">
    <property type="entry name" value="YciF"/>
    <property type="match status" value="1"/>
</dbReference>
<feature type="region of interest" description="Disordered" evidence="1">
    <location>
        <begin position="1"/>
        <end position="27"/>
    </location>
</feature>
<gene>
    <name evidence="2" type="ORF">B0I18_105265</name>
</gene>
<evidence type="ECO:0000313" key="2">
    <source>
        <dbReference type="EMBL" id="PSK91680.1"/>
    </source>
</evidence>
<dbReference type="Gene3D" id="1.20.1260.10">
    <property type="match status" value="1"/>
</dbReference>
<feature type="compositionally biased region" description="Polar residues" evidence="1">
    <location>
        <begin position="18"/>
        <end position="27"/>
    </location>
</feature>
<dbReference type="InterPro" id="IPR010287">
    <property type="entry name" value="DUF892_YciF-like"/>
</dbReference>
<evidence type="ECO:0000313" key="3">
    <source>
        <dbReference type="Proteomes" id="UP000240572"/>
    </source>
</evidence>
<dbReference type="Pfam" id="PF05974">
    <property type="entry name" value="DUF892"/>
    <property type="match status" value="1"/>
</dbReference>
<reference evidence="2 3" key="1">
    <citation type="submission" date="2018-03" db="EMBL/GenBank/DDBJ databases">
        <title>Genomic Encyclopedia of Type Strains, Phase III (KMG-III): the genomes of soil and plant-associated and newly described type strains.</title>
        <authorList>
            <person name="Whitman W."/>
        </authorList>
    </citation>
    <scope>NUCLEOTIDE SEQUENCE [LARGE SCALE GENOMIC DNA]</scope>
    <source>
        <strain evidence="2 3">CGMCC 1.12700</strain>
    </source>
</reference>
<proteinExistence type="predicted"/>
<dbReference type="EMBL" id="PYGD01000005">
    <property type="protein sequence ID" value="PSK91680.1"/>
    <property type="molecule type" value="Genomic_DNA"/>
</dbReference>
<dbReference type="AlphaFoldDB" id="A0A2P8D378"/>
<dbReference type="PANTHER" id="PTHR30565">
    <property type="entry name" value="PROTEIN YCIF"/>
    <property type="match status" value="1"/>
</dbReference>
<sequence>MKNTTGTTARTGNTQGTSNSKAAGNTNKTAKGSLLAKFFTDMLKDIYWAENHLVEKLQVMMKAATTDELQEAFEDHMHATQKHKRRLQKVFEMIGEKAEAKKCEAMDGLTKEAETIIKETEEGTMTRDAALIIAAQKIEHYEIASYGSLVQVARTLGYDRAATLLEKTLWEEEDTDQLLTDIAESDINPMADEEEEEDEAKAGKEPETSGMEA</sequence>
<keyword evidence="3" id="KW-1185">Reference proteome</keyword>
<name>A0A2P8D378_9BACT</name>
<comment type="caution">
    <text evidence="2">The sequence shown here is derived from an EMBL/GenBank/DDBJ whole genome shotgun (WGS) entry which is preliminary data.</text>
</comment>
<protein>
    <submittedName>
        <fullName evidence="2">Ferritin-like metal-binding protein YciE</fullName>
    </submittedName>
</protein>
<accession>A0A2P8D378</accession>
<dbReference type="Proteomes" id="UP000240572">
    <property type="component" value="Unassembled WGS sequence"/>
</dbReference>
<dbReference type="InterPro" id="IPR047114">
    <property type="entry name" value="YciF"/>
</dbReference>
<feature type="compositionally biased region" description="Low complexity" evidence="1">
    <location>
        <begin position="1"/>
        <end position="17"/>
    </location>
</feature>
<dbReference type="InterPro" id="IPR012347">
    <property type="entry name" value="Ferritin-like"/>
</dbReference>
<organism evidence="2 3">
    <name type="scientific">Taibaiella chishuiensis</name>
    <dbReference type="NCBI Taxonomy" id="1434707"/>
    <lineage>
        <taxon>Bacteria</taxon>
        <taxon>Pseudomonadati</taxon>
        <taxon>Bacteroidota</taxon>
        <taxon>Chitinophagia</taxon>
        <taxon>Chitinophagales</taxon>
        <taxon>Chitinophagaceae</taxon>
        <taxon>Taibaiella</taxon>
    </lineage>
</organism>
<dbReference type="PANTHER" id="PTHR30565:SF9">
    <property type="entry name" value="PROTEIN YCIF"/>
    <property type="match status" value="1"/>
</dbReference>
<dbReference type="RefSeq" id="WP_106523571.1">
    <property type="nucleotide sequence ID" value="NZ_PYGD01000005.1"/>
</dbReference>
<dbReference type="SUPFAM" id="SSF47240">
    <property type="entry name" value="Ferritin-like"/>
    <property type="match status" value="1"/>
</dbReference>